<evidence type="ECO:0000313" key="1">
    <source>
        <dbReference type="EMBL" id="CAH1707812.1"/>
    </source>
</evidence>
<reference evidence="1" key="2">
    <citation type="submission" date="2022-10" db="EMBL/GenBank/DDBJ databases">
        <authorList>
            <consortium name="ENA_rothamsted_submissions"/>
            <consortium name="culmorum"/>
            <person name="King R."/>
        </authorList>
    </citation>
    <scope>NUCLEOTIDE SEQUENCE</scope>
</reference>
<protein>
    <submittedName>
        <fullName evidence="1">Uncharacterized protein</fullName>
    </submittedName>
</protein>
<accession>A0A9P0IIJ9</accession>
<reference evidence="1" key="1">
    <citation type="submission" date="2022-02" db="EMBL/GenBank/DDBJ databases">
        <authorList>
            <person name="King R."/>
        </authorList>
    </citation>
    <scope>NUCLEOTIDE SEQUENCE</scope>
</reference>
<keyword evidence="2" id="KW-1185">Reference proteome</keyword>
<dbReference type="EMBL" id="OU899034">
    <property type="protein sequence ID" value="CAH1707812.1"/>
    <property type="molecule type" value="Genomic_DNA"/>
</dbReference>
<gene>
    <name evidence="1" type="ORF">APHIGO_LOCUS164</name>
</gene>
<dbReference type="AlphaFoldDB" id="A0A9P0IIJ9"/>
<evidence type="ECO:0000313" key="2">
    <source>
        <dbReference type="Proteomes" id="UP001154329"/>
    </source>
</evidence>
<dbReference type="Proteomes" id="UP001154329">
    <property type="component" value="Chromosome 1"/>
</dbReference>
<organism evidence="1 2">
    <name type="scientific">Aphis gossypii</name>
    <name type="common">Cotton aphid</name>
    <dbReference type="NCBI Taxonomy" id="80765"/>
    <lineage>
        <taxon>Eukaryota</taxon>
        <taxon>Metazoa</taxon>
        <taxon>Ecdysozoa</taxon>
        <taxon>Arthropoda</taxon>
        <taxon>Hexapoda</taxon>
        <taxon>Insecta</taxon>
        <taxon>Pterygota</taxon>
        <taxon>Neoptera</taxon>
        <taxon>Paraneoptera</taxon>
        <taxon>Hemiptera</taxon>
        <taxon>Sternorrhyncha</taxon>
        <taxon>Aphidomorpha</taxon>
        <taxon>Aphidoidea</taxon>
        <taxon>Aphididae</taxon>
        <taxon>Aphidini</taxon>
        <taxon>Aphis</taxon>
        <taxon>Aphis</taxon>
    </lineage>
</organism>
<name>A0A9P0IIJ9_APHGO</name>
<proteinExistence type="predicted"/>
<sequence length="92" mass="11086">MIKIYIQIVHHKYTVIMSINNIIPDTAQKLIGHLQSQKFQFFKNHMNLINEKKIVKSPYYSLNPFNKRITTTKIIITLEKKHIIIFKTNRYR</sequence>